<evidence type="ECO:0000313" key="3">
    <source>
        <dbReference type="Proteomes" id="UP000318307"/>
    </source>
</evidence>
<name>A0A562QWJ9_9BACT</name>
<accession>A0A562QWJ9</accession>
<evidence type="ECO:0000259" key="1">
    <source>
        <dbReference type="Pfam" id="PF07603"/>
    </source>
</evidence>
<proteinExistence type="predicted"/>
<dbReference type="AlphaFoldDB" id="A0A562QWJ9"/>
<protein>
    <submittedName>
        <fullName evidence="2">Uncharacterized protein DUF1566</fullName>
    </submittedName>
</protein>
<dbReference type="Proteomes" id="UP000318307">
    <property type="component" value="Unassembled WGS sequence"/>
</dbReference>
<evidence type="ECO:0000313" key="2">
    <source>
        <dbReference type="EMBL" id="TWI60600.1"/>
    </source>
</evidence>
<reference evidence="2 3" key="1">
    <citation type="submission" date="2019-07" db="EMBL/GenBank/DDBJ databases">
        <title>Genome sequencing of 100 strains of the haloalkaliphilic chemolithoautotrophic sulfur-oxidizing bacterium Thioalkalivibrio.</title>
        <authorList>
            <person name="Muyzer G."/>
        </authorList>
    </citation>
    <scope>NUCLEOTIDE SEQUENCE [LARGE SCALE GENOMIC DNA]</scope>
    <source>
        <strain evidence="2 3">ASO4-4</strain>
    </source>
</reference>
<organism evidence="2 3">
    <name type="scientific">Desulfobotulus alkaliphilus</name>
    <dbReference type="NCBI Taxonomy" id="622671"/>
    <lineage>
        <taxon>Bacteria</taxon>
        <taxon>Pseudomonadati</taxon>
        <taxon>Thermodesulfobacteriota</taxon>
        <taxon>Desulfobacteria</taxon>
        <taxon>Desulfobacterales</taxon>
        <taxon>Desulfobacteraceae</taxon>
        <taxon>Desulfobotulus</taxon>
    </lineage>
</organism>
<dbReference type="Pfam" id="PF07603">
    <property type="entry name" value="Lcl_C"/>
    <property type="match status" value="1"/>
</dbReference>
<comment type="caution">
    <text evidence="2">The sequence shown here is derived from an EMBL/GenBank/DDBJ whole genome shotgun (WGS) entry which is preliminary data.</text>
</comment>
<dbReference type="RefSeq" id="WP_186443236.1">
    <property type="nucleotide sequence ID" value="NZ_VLLC01000092.1"/>
</dbReference>
<gene>
    <name evidence="2" type="ORF">LZ24_03485</name>
</gene>
<dbReference type="InterPro" id="IPR011460">
    <property type="entry name" value="Lcl_C"/>
</dbReference>
<sequence length="212" mass="23662">MRLFQAALSLVILGLMLILLAGCSDSDSNKNTPEERQSVPERSGISYLEGRYEARGKDNQLIEDTRTGLVWQRCSLGQEWDNTSQNCVGRAIYYRLEEARQQASNHYFHPNDQEPSGLGLPGKEQLLSLVYCPGQPQTPDSPGSGECDGSYDEPTIIQNVFPDTERITYWTQTPMGEGSSTYYGVNFSTGELSRHNSPNSSYPVRLVLDLNN</sequence>
<dbReference type="PROSITE" id="PS51257">
    <property type="entry name" value="PROKAR_LIPOPROTEIN"/>
    <property type="match status" value="1"/>
</dbReference>
<dbReference type="EMBL" id="VLLC01000092">
    <property type="protein sequence ID" value="TWI60600.1"/>
    <property type="molecule type" value="Genomic_DNA"/>
</dbReference>
<feature type="domain" description="Lcl C-terminal" evidence="1">
    <location>
        <begin position="61"/>
        <end position="207"/>
    </location>
</feature>
<keyword evidence="3" id="KW-1185">Reference proteome</keyword>